<dbReference type="AlphaFoldDB" id="A0AAD2FYM9"/>
<evidence type="ECO:0000256" key="1">
    <source>
        <dbReference type="SAM" id="MobiDB-lite"/>
    </source>
</evidence>
<evidence type="ECO:0000313" key="3">
    <source>
        <dbReference type="EMBL" id="CAJ1956783.1"/>
    </source>
</evidence>
<feature type="compositionally biased region" description="Polar residues" evidence="1">
    <location>
        <begin position="64"/>
        <end position="84"/>
    </location>
</feature>
<name>A0AAD2FYM9_9STRA</name>
<feature type="region of interest" description="Disordered" evidence="1">
    <location>
        <begin position="46"/>
        <end position="97"/>
    </location>
</feature>
<dbReference type="Proteomes" id="UP001295423">
    <property type="component" value="Unassembled WGS sequence"/>
</dbReference>
<organism evidence="3 4">
    <name type="scientific">Cylindrotheca closterium</name>
    <dbReference type="NCBI Taxonomy" id="2856"/>
    <lineage>
        <taxon>Eukaryota</taxon>
        <taxon>Sar</taxon>
        <taxon>Stramenopiles</taxon>
        <taxon>Ochrophyta</taxon>
        <taxon>Bacillariophyta</taxon>
        <taxon>Bacillariophyceae</taxon>
        <taxon>Bacillariophycidae</taxon>
        <taxon>Bacillariales</taxon>
        <taxon>Bacillariaceae</taxon>
        <taxon>Cylindrotheca</taxon>
    </lineage>
</organism>
<evidence type="ECO:0000313" key="4">
    <source>
        <dbReference type="Proteomes" id="UP001295423"/>
    </source>
</evidence>
<proteinExistence type="predicted"/>
<feature type="transmembrane region" description="Helical" evidence="2">
    <location>
        <begin position="116"/>
        <end position="132"/>
    </location>
</feature>
<evidence type="ECO:0000256" key="2">
    <source>
        <dbReference type="SAM" id="Phobius"/>
    </source>
</evidence>
<keyword evidence="2" id="KW-0812">Transmembrane</keyword>
<accession>A0AAD2FYM9</accession>
<keyword evidence="4" id="KW-1185">Reference proteome</keyword>
<keyword evidence="2" id="KW-1133">Transmembrane helix</keyword>
<feature type="compositionally biased region" description="Low complexity" evidence="1">
    <location>
        <begin position="88"/>
        <end position="97"/>
    </location>
</feature>
<comment type="caution">
    <text evidence="3">The sequence shown here is derived from an EMBL/GenBank/DDBJ whole genome shotgun (WGS) entry which is preliminary data.</text>
</comment>
<dbReference type="EMBL" id="CAKOGP040001925">
    <property type="protein sequence ID" value="CAJ1956783.1"/>
    <property type="molecule type" value="Genomic_DNA"/>
</dbReference>
<reference evidence="3" key="1">
    <citation type="submission" date="2023-08" db="EMBL/GenBank/DDBJ databases">
        <authorList>
            <person name="Audoor S."/>
            <person name="Bilcke G."/>
        </authorList>
    </citation>
    <scope>NUCLEOTIDE SEQUENCE</scope>
</reference>
<sequence>MTIKGPNAHNYNGGLGELLGWGQATSRYDYADDYDVEAHRRHLYEQHMQKQQQNQQQQQYTPQYNNSGFSNALSNPSRPNQTQLDVGGNENDAAADTAAGEAVRKKLLWEKRKKQATNLFAFIIILVIWLASGSI</sequence>
<protein>
    <submittedName>
        <fullName evidence="3">Uncharacterized protein</fullName>
    </submittedName>
</protein>
<gene>
    <name evidence="3" type="ORF">CYCCA115_LOCUS16395</name>
</gene>
<keyword evidence="2" id="KW-0472">Membrane</keyword>
<feature type="compositionally biased region" description="Low complexity" evidence="1">
    <location>
        <begin position="49"/>
        <end position="63"/>
    </location>
</feature>